<dbReference type="AlphaFoldDB" id="A0A2A4G6M9"/>
<dbReference type="RefSeq" id="WP_097443359.1">
    <property type="nucleotide sequence ID" value="NZ_NBWU01000005.1"/>
</dbReference>
<accession>A0A2A4G6M9</accession>
<evidence type="ECO:0000313" key="1">
    <source>
        <dbReference type="EMBL" id="PCE63405.1"/>
    </source>
</evidence>
<evidence type="ECO:0008006" key="3">
    <source>
        <dbReference type="Google" id="ProtNLM"/>
    </source>
</evidence>
<dbReference type="SUPFAM" id="SSF143100">
    <property type="entry name" value="TTHA1013/TTHA0281-like"/>
    <property type="match status" value="1"/>
</dbReference>
<comment type="caution">
    <text evidence="1">The sequence shown here is derived from an EMBL/GenBank/DDBJ whole genome shotgun (WGS) entry which is preliminary data.</text>
</comment>
<evidence type="ECO:0000313" key="2">
    <source>
        <dbReference type="Proteomes" id="UP000219559"/>
    </source>
</evidence>
<gene>
    <name evidence="1" type="ORF">B7P33_14405</name>
</gene>
<protein>
    <recommendedName>
        <fullName evidence="3">HicB family protein</fullName>
    </recommendedName>
</protein>
<reference evidence="1 2" key="1">
    <citation type="submission" date="2017-04" db="EMBL/GenBank/DDBJ databases">
        <title>A new member of the family Flavobacteriaceae isolated from ascidians.</title>
        <authorList>
            <person name="Chen L."/>
        </authorList>
    </citation>
    <scope>NUCLEOTIDE SEQUENCE [LARGE SCALE GENOMIC DNA]</scope>
    <source>
        <strain evidence="1 2">HQA918</strain>
    </source>
</reference>
<organism evidence="1 2">
    <name type="scientific">Sediminicola luteus</name>
    <dbReference type="NCBI Taxonomy" id="319238"/>
    <lineage>
        <taxon>Bacteria</taxon>
        <taxon>Pseudomonadati</taxon>
        <taxon>Bacteroidota</taxon>
        <taxon>Flavobacteriia</taxon>
        <taxon>Flavobacteriales</taxon>
        <taxon>Flavobacteriaceae</taxon>
        <taxon>Sediminicola</taxon>
    </lineage>
</organism>
<dbReference type="EMBL" id="NBWU01000005">
    <property type="protein sequence ID" value="PCE63405.1"/>
    <property type="molecule type" value="Genomic_DNA"/>
</dbReference>
<dbReference type="InterPro" id="IPR035069">
    <property type="entry name" value="TTHA1013/TTHA0281-like"/>
</dbReference>
<keyword evidence="2" id="KW-1185">Reference proteome</keyword>
<dbReference type="Proteomes" id="UP000219559">
    <property type="component" value="Unassembled WGS sequence"/>
</dbReference>
<dbReference type="Gene3D" id="3.30.160.250">
    <property type="match status" value="1"/>
</dbReference>
<name>A0A2A4G6M9_9FLAO</name>
<dbReference type="OrthoDB" id="676274at2"/>
<sequence length="145" mass="16014">MTTEEKGVFSKDSVIVFVEQANDGTYWGTSQNIPGVVSAFGNSLEELKANFNQAFLDYLEVARELGEPWLRDVEGLGNYLFKLNLQSFFRLVPEVKISAIAEKAGINASLLRQYATGKANASETRAKQIEKAVHQLGQELLSVSL</sequence>
<proteinExistence type="predicted"/>